<name>A0ABT3TMM5_9GAMM</name>
<dbReference type="Pfam" id="PF11136">
    <property type="entry name" value="DUF2889"/>
    <property type="match status" value="1"/>
</dbReference>
<evidence type="ECO:0000313" key="1">
    <source>
        <dbReference type="EMBL" id="MCX2982981.1"/>
    </source>
</evidence>
<comment type="caution">
    <text evidence="1">The sequence shown here is derived from an EMBL/GenBank/DDBJ whole genome shotgun (WGS) entry which is preliminary data.</text>
</comment>
<accession>A0ABT3TMM5</accession>
<dbReference type="Proteomes" id="UP001143362">
    <property type="component" value="Unassembled WGS sequence"/>
</dbReference>
<proteinExistence type="predicted"/>
<reference evidence="1" key="1">
    <citation type="submission" date="2019-02" db="EMBL/GenBank/DDBJ databases">
        <authorList>
            <person name="Li S.-H."/>
        </authorList>
    </citation>
    <scope>NUCLEOTIDE SEQUENCE</scope>
    <source>
        <strain evidence="1">IMCC14734</strain>
    </source>
</reference>
<dbReference type="EMBL" id="SHNN01000005">
    <property type="protein sequence ID" value="MCX2982981.1"/>
    <property type="molecule type" value="Genomic_DNA"/>
</dbReference>
<gene>
    <name evidence="1" type="ORF">EYC98_19130</name>
</gene>
<evidence type="ECO:0000313" key="2">
    <source>
        <dbReference type="Proteomes" id="UP001143362"/>
    </source>
</evidence>
<dbReference type="InterPro" id="IPR021312">
    <property type="entry name" value="DUF2889"/>
</dbReference>
<keyword evidence="2" id="KW-1185">Reference proteome</keyword>
<sequence length="263" mass="29059">MAHMNDLSTAMSERITNPRYGDGCYRRRIQLEQQPGALSGSLEDDCHGFRVRITHDDKVVTGVEADTLRIPLSSCPGAIEPLQQLIGITLATPTSEIVVRVPPRQNCTHLYDLALLTMAHAGHESRLREYDITVSDMPREAGHSVAEIALNGDKLHRWELEWIHIAEPAELAGRPVLNGFAAWANKTFSGLQQEAAFALSKGVFVALARMYDLSKIDGEPALHDEARLGVCYSYSKGVVEGAVRLPDSVRDFSNTPEQLLKFL</sequence>
<organism evidence="1 2">
    <name type="scientific">Candidatus Litorirhabdus singularis</name>
    <dbReference type="NCBI Taxonomy" id="2518993"/>
    <lineage>
        <taxon>Bacteria</taxon>
        <taxon>Pseudomonadati</taxon>
        <taxon>Pseudomonadota</taxon>
        <taxon>Gammaproteobacteria</taxon>
        <taxon>Cellvibrionales</taxon>
        <taxon>Halieaceae</taxon>
        <taxon>Candidatus Litorirhabdus</taxon>
    </lineage>
</organism>
<protein>
    <submittedName>
        <fullName evidence="1">DUF2889 domain-containing protein</fullName>
    </submittedName>
</protein>